<keyword evidence="4" id="KW-0378">Hydrolase</keyword>
<proteinExistence type="inferred from homology"/>
<gene>
    <name evidence="4" type="ORF">M4486_16940</name>
</gene>
<evidence type="ECO:0000259" key="3">
    <source>
        <dbReference type="PROSITE" id="PS51762"/>
    </source>
</evidence>
<evidence type="ECO:0000313" key="4">
    <source>
        <dbReference type="EMBL" id="UQN29298.1"/>
    </source>
</evidence>
<comment type="similarity">
    <text evidence="1">Belongs to the glycosyl hydrolase 16 family.</text>
</comment>
<dbReference type="PANTHER" id="PTHR10963:SF55">
    <property type="entry name" value="GLYCOSIDE HYDROLASE FAMILY 16 PROTEIN"/>
    <property type="match status" value="1"/>
</dbReference>
<dbReference type="CDD" id="cd08023">
    <property type="entry name" value="GH16_laminarinase_like"/>
    <property type="match status" value="1"/>
</dbReference>
<organism evidence="4 5">
    <name type="scientific">Brachybacterium kimchii</name>
    <dbReference type="NCBI Taxonomy" id="2942909"/>
    <lineage>
        <taxon>Bacteria</taxon>
        <taxon>Bacillati</taxon>
        <taxon>Actinomycetota</taxon>
        <taxon>Actinomycetes</taxon>
        <taxon>Micrococcales</taxon>
        <taxon>Dermabacteraceae</taxon>
        <taxon>Brachybacterium</taxon>
    </lineage>
</organism>
<dbReference type="Pfam" id="PF00722">
    <property type="entry name" value="Glyco_hydro_16"/>
    <property type="match status" value="1"/>
</dbReference>
<dbReference type="Proteomes" id="UP001055868">
    <property type="component" value="Chromosome"/>
</dbReference>
<dbReference type="Gene3D" id="2.60.120.200">
    <property type="match status" value="1"/>
</dbReference>
<accession>A0ABY4N412</accession>
<reference evidence="4" key="1">
    <citation type="submission" date="2022-05" db="EMBL/GenBank/DDBJ databases">
        <title>Genomic analysis of Brachybacterium sp. CBA3104.</title>
        <authorList>
            <person name="Roh S.W."/>
            <person name="Kim Y.B."/>
            <person name="Kim Y."/>
        </authorList>
    </citation>
    <scope>NUCLEOTIDE SEQUENCE</scope>
    <source>
        <strain evidence="4">CBA3104</strain>
    </source>
</reference>
<dbReference type="PROSITE" id="PS51318">
    <property type="entry name" value="TAT"/>
    <property type="match status" value="1"/>
</dbReference>
<dbReference type="InterPro" id="IPR013320">
    <property type="entry name" value="ConA-like_dom_sf"/>
</dbReference>
<dbReference type="RefSeq" id="WP_249478500.1">
    <property type="nucleotide sequence ID" value="NZ_CP097218.1"/>
</dbReference>
<dbReference type="InterPro" id="IPR000757">
    <property type="entry name" value="Beta-glucanase-like"/>
</dbReference>
<feature type="region of interest" description="Disordered" evidence="2">
    <location>
        <begin position="542"/>
        <end position="564"/>
    </location>
</feature>
<evidence type="ECO:0000256" key="1">
    <source>
        <dbReference type="ARBA" id="ARBA00006865"/>
    </source>
</evidence>
<feature type="compositionally biased region" description="Basic residues" evidence="2">
    <location>
        <begin position="552"/>
        <end position="564"/>
    </location>
</feature>
<protein>
    <submittedName>
        <fullName evidence="4">Glycoside hydrolase family 16 protein</fullName>
    </submittedName>
</protein>
<dbReference type="PROSITE" id="PS51762">
    <property type="entry name" value="GH16_2"/>
    <property type="match status" value="1"/>
</dbReference>
<dbReference type="EMBL" id="CP097218">
    <property type="protein sequence ID" value="UQN29298.1"/>
    <property type="molecule type" value="Genomic_DNA"/>
</dbReference>
<dbReference type="PANTHER" id="PTHR10963">
    <property type="entry name" value="GLYCOSYL HYDROLASE-RELATED"/>
    <property type="match status" value="1"/>
</dbReference>
<evidence type="ECO:0000313" key="5">
    <source>
        <dbReference type="Proteomes" id="UP001055868"/>
    </source>
</evidence>
<evidence type="ECO:0000256" key="2">
    <source>
        <dbReference type="SAM" id="MobiDB-lite"/>
    </source>
</evidence>
<keyword evidence="5" id="KW-1185">Reference proteome</keyword>
<dbReference type="SUPFAM" id="SSF49899">
    <property type="entry name" value="Concanavalin A-like lectins/glucanases"/>
    <property type="match status" value="1"/>
</dbReference>
<name>A0ABY4N412_9MICO</name>
<feature type="domain" description="GH16" evidence="3">
    <location>
        <begin position="47"/>
        <end position="353"/>
    </location>
</feature>
<dbReference type="InterPro" id="IPR006311">
    <property type="entry name" value="TAT_signal"/>
</dbReference>
<sequence>MTSSRPSDSSTRTLTGPALRRRTLLGLAAAGTAAAGIAPSFLRPDAAHAAGGPTDDSGHADFSLTWEENFDGSRLDPTTWEYELGNIRGNEQQHYSSSTDNVRIEGGRLILAVTDRPAADQYRNTERLGSAARLVKYNSGSVRTHAGRDFLYGRLEIRARLPKGKGAFPAIWTLGHDFPIDGRIDPSQGYGWPSTGEIDIAEMIGAPTAERAAQGETASAGTSNSTVYGTPHFWYSEGDADGDGTYAPYALGGKTTTTEDLHEDFHVFGVNRTPDKLAWLLDGVVYKTLHFVSEDPADQARRDAARAGLARPAYLQINLATGGNWAGDAGDHLAEDGARFEVDWVRFSQTKEQAAQDAAYRSSMPALSGVEDVAIRQGDHADLVAGVTTDTKDHAVEVSVNDSPLFVNTGAPGGRNEVHLRVASADDADAVAALPEGTYAMYLTAVPRGEALSGGRVPTALTRRRKATLTVLPAEGIEGDSRGTVATVDLPDGYSFRDPSLRFSRNDEYVVDFVNPEDPIPARKRPVHPFVLQESAITLRACSPAHGDPHPRKGKKKGRGRHHR</sequence>
<dbReference type="GO" id="GO:0016787">
    <property type="term" value="F:hydrolase activity"/>
    <property type="evidence" value="ECO:0007669"/>
    <property type="project" value="UniProtKB-KW"/>
</dbReference>
<dbReference type="InterPro" id="IPR050546">
    <property type="entry name" value="Glycosyl_Hydrlase_16"/>
</dbReference>